<dbReference type="OrthoDB" id="3171327at2"/>
<dbReference type="GO" id="GO:0046677">
    <property type="term" value="P:response to antibiotic"/>
    <property type="evidence" value="ECO:0007669"/>
    <property type="project" value="UniProtKB-UniRule"/>
</dbReference>
<organism evidence="8 9">
    <name type="scientific">Cellulomonas algicola</name>
    <dbReference type="NCBI Taxonomy" id="2071633"/>
    <lineage>
        <taxon>Bacteria</taxon>
        <taxon>Bacillati</taxon>
        <taxon>Actinomycetota</taxon>
        <taxon>Actinomycetes</taxon>
        <taxon>Micrococcales</taxon>
        <taxon>Cellulomonadaceae</taxon>
        <taxon>Cellulomonas</taxon>
    </lineage>
</organism>
<dbReference type="EMBL" id="BHYL01000059">
    <property type="protein sequence ID" value="GCD19334.1"/>
    <property type="molecule type" value="Genomic_DNA"/>
</dbReference>
<evidence type="ECO:0000256" key="3">
    <source>
        <dbReference type="ARBA" id="ARBA00022801"/>
    </source>
</evidence>
<comment type="catalytic activity">
    <reaction evidence="1 5">
        <text>a beta-lactam + H2O = a substituted beta-amino acid</text>
        <dbReference type="Rhea" id="RHEA:20401"/>
        <dbReference type="ChEBI" id="CHEBI:15377"/>
        <dbReference type="ChEBI" id="CHEBI:35627"/>
        <dbReference type="ChEBI" id="CHEBI:140347"/>
        <dbReference type="EC" id="3.5.2.6"/>
    </reaction>
</comment>
<dbReference type="Proteomes" id="UP000288246">
    <property type="component" value="Unassembled WGS sequence"/>
</dbReference>
<protein>
    <recommendedName>
        <fullName evidence="5">Beta-lactamase</fullName>
        <ecNumber evidence="5">3.5.2.6</ecNumber>
    </recommendedName>
</protein>
<sequence>MTEALAVPTADGPVPTAVVVAAVVLVLMAVVTALAARARRPVLAAGMTGDVALAAAVRDALPGVRTHRLAVALVEDGRVTFAGFGADERTVFEVGSVSKAMTGLLLADAVDRGEVTLDDRLGDHLDLGGGDVAGVRLGDAAAHAGRLPRLPVDPGLLVRGTWASVAGRNPYDGVDVAALLTAAARTPLATTATPQYSNLGAALVGQALAARAGTTYAQLLADRLTGPLGMTATTAPAAAHADDLMQPGTSRRGRPQEPWTMDGFAPAGGVRSTTADLAVLLTALLDGAAPSTWALDPRAELDATERVGLFWLTRSTEVGTTTWHNGMTGGFASFVGLDRAARRGVVVLSDVASSVDAVGTRLLAGERV</sequence>
<evidence type="ECO:0000259" key="7">
    <source>
        <dbReference type="Pfam" id="PF00144"/>
    </source>
</evidence>
<dbReference type="GO" id="GO:0008800">
    <property type="term" value="F:beta-lactamase activity"/>
    <property type="evidence" value="ECO:0007669"/>
    <property type="project" value="UniProtKB-UniRule"/>
</dbReference>
<dbReference type="EC" id="3.5.2.6" evidence="5"/>
<keyword evidence="6" id="KW-0472">Membrane</keyword>
<dbReference type="InterPro" id="IPR050491">
    <property type="entry name" value="AmpC-like"/>
</dbReference>
<dbReference type="SUPFAM" id="SSF56601">
    <property type="entry name" value="beta-lactamase/transpeptidase-like"/>
    <property type="match status" value="1"/>
</dbReference>
<comment type="similarity">
    <text evidence="2 5">Belongs to the class-C beta-lactamase family.</text>
</comment>
<accession>A0A401UXI4</accession>
<reference evidence="8 9" key="1">
    <citation type="submission" date="2018-11" db="EMBL/GenBank/DDBJ databases">
        <title>Draft genome sequence of Cellulomonas takizawaensis strain TKZ-21.</title>
        <authorList>
            <person name="Yamamura H."/>
            <person name="Hayashi T."/>
            <person name="Hamada M."/>
            <person name="Serisawa Y."/>
            <person name="Matsuyama K."/>
            <person name="Nakagawa Y."/>
            <person name="Otoguro M."/>
            <person name="Yanagida F."/>
            <person name="Hayakawa M."/>
        </authorList>
    </citation>
    <scope>NUCLEOTIDE SEQUENCE [LARGE SCALE GENOMIC DNA]</scope>
    <source>
        <strain evidence="8 9">TKZ-21</strain>
    </source>
</reference>
<feature type="transmembrane region" description="Helical" evidence="6">
    <location>
        <begin position="12"/>
        <end position="36"/>
    </location>
</feature>
<dbReference type="GO" id="GO:0017001">
    <property type="term" value="P:antibiotic catabolic process"/>
    <property type="evidence" value="ECO:0007669"/>
    <property type="project" value="InterPro"/>
</dbReference>
<keyword evidence="4 5" id="KW-0046">Antibiotic resistance</keyword>
<dbReference type="PROSITE" id="PS00336">
    <property type="entry name" value="BETA_LACTAMASE_C"/>
    <property type="match status" value="1"/>
</dbReference>
<evidence type="ECO:0000313" key="8">
    <source>
        <dbReference type="EMBL" id="GCD19334.1"/>
    </source>
</evidence>
<evidence type="ECO:0000256" key="6">
    <source>
        <dbReference type="SAM" id="Phobius"/>
    </source>
</evidence>
<dbReference type="Pfam" id="PF00144">
    <property type="entry name" value="Beta-lactamase"/>
    <property type="match status" value="1"/>
</dbReference>
<evidence type="ECO:0000256" key="1">
    <source>
        <dbReference type="ARBA" id="ARBA00001526"/>
    </source>
</evidence>
<dbReference type="InterPro" id="IPR012338">
    <property type="entry name" value="Beta-lactam/transpept-like"/>
</dbReference>
<gene>
    <name evidence="8" type="ORF">CTKZ_08960</name>
</gene>
<dbReference type="PANTHER" id="PTHR46825:SF9">
    <property type="entry name" value="BETA-LACTAMASE-RELATED DOMAIN-CONTAINING PROTEIN"/>
    <property type="match status" value="1"/>
</dbReference>
<keyword evidence="9" id="KW-1185">Reference proteome</keyword>
<dbReference type="AlphaFoldDB" id="A0A401UXI4"/>
<dbReference type="InterPro" id="IPR001586">
    <property type="entry name" value="Beta-lactam_class-C_AS"/>
</dbReference>
<dbReference type="PANTHER" id="PTHR46825">
    <property type="entry name" value="D-ALANYL-D-ALANINE-CARBOXYPEPTIDASE/ENDOPEPTIDASE AMPH"/>
    <property type="match status" value="1"/>
</dbReference>
<keyword evidence="6" id="KW-0812">Transmembrane</keyword>
<dbReference type="Gene3D" id="3.40.710.10">
    <property type="entry name" value="DD-peptidase/beta-lactamase superfamily"/>
    <property type="match status" value="1"/>
</dbReference>
<dbReference type="InterPro" id="IPR001466">
    <property type="entry name" value="Beta-lactam-related"/>
</dbReference>
<evidence type="ECO:0000313" key="9">
    <source>
        <dbReference type="Proteomes" id="UP000288246"/>
    </source>
</evidence>
<dbReference type="GO" id="GO:0030288">
    <property type="term" value="C:outer membrane-bounded periplasmic space"/>
    <property type="evidence" value="ECO:0007669"/>
    <property type="project" value="InterPro"/>
</dbReference>
<dbReference type="RefSeq" id="WP_124341868.1">
    <property type="nucleotide sequence ID" value="NZ_BHYL01000059.1"/>
</dbReference>
<proteinExistence type="inferred from homology"/>
<evidence type="ECO:0000256" key="5">
    <source>
        <dbReference type="RuleBase" id="RU361140"/>
    </source>
</evidence>
<feature type="domain" description="Beta-lactamase-related" evidence="7">
    <location>
        <begin position="68"/>
        <end position="354"/>
    </location>
</feature>
<evidence type="ECO:0000256" key="2">
    <source>
        <dbReference type="ARBA" id="ARBA00007840"/>
    </source>
</evidence>
<keyword evidence="6" id="KW-1133">Transmembrane helix</keyword>
<keyword evidence="3 5" id="KW-0378">Hydrolase</keyword>
<name>A0A401UXI4_9CELL</name>
<comment type="caution">
    <text evidence="8">The sequence shown here is derived from an EMBL/GenBank/DDBJ whole genome shotgun (WGS) entry which is preliminary data.</text>
</comment>
<evidence type="ECO:0000256" key="4">
    <source>
        <dbReference type="ARBA" id="ARBA00023251"/>
    </source>
</evidence>